<dbReference type="InterPro" id="IPR015985">
    <property type="entry name" value="TehB-like_dom"/>
</dbReference>
<dbReference type="PANTHER" id="PTHR43861">
    <property type="entry name" value="TRANS-ACONITATE 2-METHYLTRANSFERASE-RELATED"/>
    <property type="match status" value="1"/>
</dbReference>
<reference evidence="2 3" key="1">
    <citation type="submission" date="2016-04" db="EMBL/GenBank/DDBJ databases">
        <title>Complete genome sequence of Fictibacillus phosphorivorans G25-29, a strain toxic to nematodes.</title>
        <authorList>
            <person name="Zheng Z."/>
        </authorList>
    </citation>
    <scope>NUCLEOTIDE SEQUENCE [LARGE SCALE GENOMIC DNA]</scope>
    <source>
        <strain evidence="2 3">G25-29</strain>
    </source>
</reference>
<proteinExistence type="predicted"/>
<keyword evidence="2" id="KW-0808">Transferase</keyword>
<evidence type="ECO:0000313" key="2">
    <source>
        <dbReference type="EMBL" id="ANC77580.1"/>
    </source>
</evidence>
<dbReference type="PANTHER" id="PTHR43861:SF1">
    <property type="entry name" value="TRANS-ACONITATE 2-METHYLTRANSFERASE"/>
    <property type="match status" value="1"/>
</dbReference>
<protein>
    <submittedName>
        <fullName evidence="2">Methyltransferase</fullName>
    </submittedName>
</protein>
<name>A0A160INS6_9BACL</name>
<keyword evidence="2" id="KW-0489">Methyltransferase</keyword>
<evidence type="ECO:0000259" key="1">
    <source>
        <dbReference type="Pfam" id="PF03848"/>
    </source>
</evidence>
<feature type="domain" description="Tellurite resistance methyltransferase TehB-like" evidence="1">
    <location>
        <begin position="33"/>
        <end position="203"/>
    </location>
</feature>
<dbReference type="GO" id="GO:0032259">
    <property type="term" value="P:methylation"/>
    <property type="evidence" value="ECO:0007669"/>
    <property type="project" value="UniProtKB-KW"/>
</dbReference>
<dbReference type="InterPro" id="IPR029063">
    <property type="entry name" value="SAM-dependent_MTases_sf"/>
</dbReference>
<dbReference type="Proteomes" id="UP000076623">
    <property type="component" value="Chromosome"/>
</dbReference>
<organism evidence="2 3">
    <name type="scientific">Fictibacillus phosphorivorans</name>
    <dbReference type="NCBI Taxonomy" id="1221500"/>
    <lineage>
        <taxon>Bacteria</taxon>
        <taxon>Bacillati</taxon>
        <taxon>Bacillota</taxon>
        <taxon>Bacilli</taxon>
        <taxon>Bacillales</taxon>
        <taxon>Fictibacillaceae</taxon>
        <taxon>Fictibacillus</taxon>
    </lineage>
</organism>
<accession>A0A160INS6</accession>
<dbReference type="GO" id="GO:0008168">
    <property type="term" value="F:methyltransferase activity"/>
    <property type="evidence" value="ECO:0007669"/>
    <property type="project" value="UniProtKB-KW"/>
</dbReference>
<dbReference type="Gene3D" id="3.40.50.150">
    <property type="entry name" value="Vaccinia Virus protein VP39"/>
    <property type="match status" value="1"/>
</dbReference>
<dbReference type="EMBL" id="CP015378">
    <property type="protein sequence ID" value="ANC77580.1"/>
    <property type="molecule type" value="Genomic_DNA"/>
</dbReference>
<dbReference type="SUPFAM" id="SSF53335">
    <property type="entry name" value="S-adenosyl-L-methionine-dependent methyltransferases"/>
    <property type="match status" value="1"/>
</dbReference>
<dbReference type="KEGG" id="fpn:ABE65_012550"/>
<sequence>MIKLERIRQEEKEYHDYCYDHYKLFEKGSWLYKPVRTVMEIVPLLSDLKNIQILDLGSGVGRNSIPLIQVLKDQGVSVDCVDILDSALRKLEQYSQEFKVIDHVTPIKADISTYEIKENTYDLIVAVSSLEHLDSVESLKDVLQRMERGTRTGGINCLIVNSEVTETDVETQKSIDVFMEINMNTNDMTKLLRDTYSNWEILKTVVNPLSYEIVRNQKPVVLATNAITFVVRKK</sequence>
<dbReference type="AlphaFoldDB" id="A0A160INS6"/>
<keyword evidence="3" id="KW-1185">Reference proteome</keyword>
<dbReference type="CDD" id="cd02440">
    <property type="entry name" value="AdoMet_MTases"/>
    <property type="match status" value="1"/>
</dbReference>
<gene>
    <name evidence="2" type="ORF">ABE65_012550</name>
</gene>
<dbReference type="Pfam" id="PF03848">
    <property type="entry name" value="TehB"/>
    <property type="match status" value="1"/>
</dbReference>
<dbReference type="RefSeq" id="WP_066395398.1">
    <property type="nucleotide sequence ID" value="NZ_CP015378.1"/>
</dbReference>
<dbReference type="STRING" id="1221500.ABE65_012550"/>
<evidence type="ECO:0000313" key="3">
    <source>
        <dbReference type="Proteomes" id="UP000076623"/>
    </source>
</evidence>